<dbReference type="EMBL" id="JAVRIA010000001">
    <property type="protein sequence ID" value="MDT0557570.1"/>
    <property type="molecule type" value="Genomic_DNA"/>
</dbReference>
<dbReference type="Pfam" id="PF05226">
    <property type="entry name" value="CHASE2"/>
    <property type="match status" value="1"/>
</dbReference>
<organism evidence="3 4">
    <name type="scientific">Microcosmobacter mediterraneus</name>
    <dbReference type="NCBI Taxonomy" id="3075607"/>
    <lineage>
        <taxon>Bacteria</taxon>
        <taxon>Pseudomonadati</taxon>
        <taxon>Bacteroidota</taxon>
        <taxon>Flavobacteriia</taxon>
        <taxon>Flavobacteriales</taxon>
        <taxon>Flavobacteriaceae</taxon>
        <taxon>Microcosmobacter</taxon>
    </lineage>
</organism>
<feature type="transmembrane region" description="Helical" evidence="1">
    <location>
        <begin position="334"/>
        <end position="351"/>
    </location>
</feature>
<keyword evidence="1" id="KW-0472">Membrane</keyword>
<keyword evidence="1" id="KW-1133">Transmembrane helix</keyword>
<keyword evidence="1" id="KW-0812">Transmembrane</keyword>
<dbReference type="InterPro" id="IPR007890">
    <property type="entry name" value="CHASE2"/>
</dbReference>
<feature type="transmembrane region" description="Helical" evidence="1">
    <location>
        <begin position="357"/>
        <end position="376"/>
    </location>
</feature>
<evidence type="ECO:0000313" key="3">
    <source>
        <dbReference type="EMBL" id="MDT0557570.1"/>
    </source>
</evidence>
<evidence type="ECO:0000313" key="4">
    <source>
        <dbReference type="Proteomes" id="UP001259492"/>
    </source>
</evidence>
<feature type="transmembrane region" description="Helical" evidence="1">
    <location>
        <begin position="300"/>
        <end position="318"/>
    </location>
</feature>
<accession>A0ABU2YHD0</accession>
<dbReference type="SMART" id="SM01080">
    <property type="entry name" value="CHASE2"/>
    <property type="match status" value="1"/>
</dbReference>
<gene>
    <name evidence="3" type="ORF">RM697_02845</name>
</gene>
<evidence type="ECO:0000259" key="2">
    <source>
        <dbReference type="SMART" id="SM01080"/>
    </source>
</evidence>
<dbReference type="Proteomes" id="UP001259492">
    <property type="component" value="Unassembled WGS sequence"/>
</dbReference>
<protein>
    <submittedName>
        <fullName evidence="3">CHASE2 domain-containing protein</fullName>
    </submittedName>
</protein>
<sequence length="394" mass="46291">MKKKTKLLIRDAFLSTLLTSVILLILSLAFFNIRWFNPLHKAFKDFSFLDIFYSEGFYNDQSIVINDIILVNVEDKSRTEIAEVLQQILKADPSAVGFDIILKDLKDDFETDAKLSDLLKHEKVITSCKTYNGKIEYSHPFFKGKTSNHGNTTFNSDTTQTSVKREFEGITEINGEKLMAFSALLAKKHLGKKWKKYKLKERLKQTQYITYYGHYDDFLHLDFKDFNVYEKKDILKDKIVIMGYLGTPTGNVYDIEDKHFTPLNKYSAGKTDKDMYGVTIHANITNSLITNDLIFRVSNFWTYIITFLSIFFTTMYYMKLSKTYKVSYRTRKQLFQLIFAITLFSVSLFLFRYKIVFPFAIIIIGVILAGGYFKYYKHLTRYINTKRKWKTYLK</sequence>
<keyword evidence="4" id="KW-1185">Reference proteome</keyword>
<feature type="domain" description="CHASE2" evidence="2">
    <location>
        <begin position="46"/>
        <end position="317"/>
    </location>
</feature>
<reference evidence="3 4" key="1">
    <citation type="submission" date="2023-09" db="EMBL/GenBank/DDBJ databases">
        <authorList>
            <person name="Rey-Velasco X."/>
        </authorList>
    </citation>
    <scope>NUCLEOTIDE SEQUENCE [LARGE SCALE GENOMIC DNA]</scope>
    <source>
        <strain evidence="3 4">W332</strain>
    </source>
</reference>
<comment type="caution">
    <text evidence="3">The sequence shown here is derived from an EMBL/GenBank/DDBJ whole genome shotgun (WGS) entry which is preliminary data.</text>
</comment>
<proteinExistence type="predicted"/>
<name>A0ABU2YHD0_9FLAO</name>
<dbReference type="RefSeq" id="WP_311426333.1">
    <property type="nucleotide sequence ID" value="NZ_JAVRIA010000001.1"/>
</dbReference>
<feature type="transmembrane region" description="Helical" evidence="1">
    <location>
        <begin position="12"/>
        <end position="31"/>
    </location>
</feature>
<evidence type="ECO:0000256" key="1">
    <source>
        <dbReference type="SAM" id="Phobius"/>
    </source>
</evidence>